<keyword evidence="7" id="KW-0479">Metal-binding</keyword>
<dbReference type="Gene3D" id="3.40.1830.10">
    <property type="entry name" value="Thermophilic metalloprotease (M29)"/>
    <property type="match status" value="1"/>
</dbReference>
<organism evidence="10 11">
    <name type="scientific">Carboxydichorda subterranea</name>
    <dbReference type="NCBI Taxonomy" id="3109565"/>
    <lineage>
        <taxon>Bacteria</taxon>
        <taxon>Bacillati</taxon>
        <taxon>Bacillota</taxon>
        <taxon>Limnochordia</taxon>
        <taxon>Limnochordales</taxon>
        <taxon>Geochordaceae</taxon>
        <taxon>Carboxydichorda</taxon>
    </lineage>
</organism>
<dbReference type="Proteomes" id="UP001332192">
    <property type="component" value="Chromosome"/>
</dbReference>
<dbReference type="InterPro" id="IPR000787">
    <property type="entry name" value="Peptidase_M29"/>
</dbReference>
<comment type="similarity">
    <text evidence="4">Belongs to the peptidase M29 family.</text>
</comment>
<sequence>MRDPRVSRMAEVLVRYSVEVKPGDLVLVQGSDLASPLIAEVYREVLRAGGHPDVVTGVPGLSEIFYKEASQAQLEHVSPLAQLSVEKYQVHVSIGGAHNVKHLAGVDPKRQAVRSKALAPLNTLFMQRAARGELRWVYTEFPTNALAQEAGMSLADFEEFVFAACKVDRPDPVAAWRSVHGDQERICRFLERFDVLRIVARDTDLTLRVGGRKWENADGKANFPDGEVFTGPVEDSANGYIRFSFPGIYAGKEIEDIRLEFQDGKVVKATARRGEELLHALLDSDPGARYLGELGIGTNFEIQRFTREMLFDEKIGGTVHLAVGAGYPETGSKNESGVHWDMLCDMRDGGEIYGDGRLIYRSGKFLLEA</sequence>
<comment type="cofactor">
    <cofactor evidence="3">
        <name>Zn(2+)</name>
        <dbReference type="ChEBI" id="CHEBI:29105"/>
    </cofactor>
</comment>
<evidence type="ECO:0000256" key="5">
    <source>
        <dbReference type="ARBA" id="ARBA00022438"/>
    </source>
</evidence>
<gene>
    <name evidence="10" type="ORF">U7230_12150</name>
</gene>
<keyword evidence="5 10" id="KW-0031">Aminopeptidase</keyword>
<dbReference type="Pfam" id="PF02073">
    <property type="entry name" value="Peptidase_M29"/>
    <property type="match status" value="1"/>
</dbReference>
<evidence type="ECO:0000256" key="2">
    <source>
        <dbReference type="ARBA" id="ARBA00001946"/>
    </source>
</evidence>
<keyword evidence="6" id="KW-0645">Protease</keyword>
<dbReference type="PANTHER" id="PTHR34448:SF1">
    <property type="entry name" value="BLL6088 PROTEIN"/>
    <property type="match status" value="1"/>
</dbReference>
<dbReference type="InterPro" id="IPR035097">
    <property type="entry name" value="M29_N-terminal"/>
</dbReference>
<name>A0ABZ1BVX9_9FIRM</name>
<evidence type="ECO:0000313" key="10">
    <source>
        <dbReference type="EMBL" id="WRP16829.1"/>
    </source>
</evidence>
<evidence type="ECO:0000313" key="11">
    <source>
        <dbReference type="Proteomes" id="UP001332192"/>
    </source>
</evidence>
<dbReference type="RefSeq" id="WP_324716101.1">
    <property type="nucleotide sequence ID" value="NZ_CP141615.1"/>
</dbReference>
<comment type="cofactor">
    <cofactor evidence="2">
        <name>Mg(2+)</name>
        <dbReference type="ChEBI" id="CHEBI:18420"/>
    </cofactor>
</comment>
<proteinExistence type="inferred from homology"/>
<accession>A0ABZ1BVX9</accession>
<evidence type="ECO:0000256" key="9">
    <source>
        <dbReference type="ARBA" id="ARBA00023049"/>
    </source>
</evidence>
<keyword evidence="11" id="KW-1185">Reference proteome</keyword>
<evidence type="ECO:0000256" key="6">
    <source>
        <dbReference type="ARBA" id="ARBA00022670"/>
    </source>
</evidence>
<evidence type="ECO:0000256" key="1">
    <source>
        <dbReference type="ARBA" id="ARBA00001941"/>
    </source>
</evidence>
<dbReference type="SUPFAM" id="SSF144052">
    <property type="entry name" value="Thermophilic metalloprotease-like"/>
    <property type="match status" value="1"/>
</dbReference>
<keyword evidence="9" id="KW-0482">Metalloprotease</keyword>
<comment type="cofactor">
    <cofactor evidence="1">
        <name>Co(2+)</name>
        <dbReference type="ChEBI" id="CHEBI:48828"/>
    </cofactor>
</comment>
<dbReference type="InterPro" id="IPR052170">
    <property type="entry name" value="M29_Exopeptidase"/>
</dbReference>
<dbReference type="GO" id="GO:0004177">
    <property type="term" value="F:aminopeptidase activity"/>
    <property type="evidence" value="ECO:0007669"/>
    <property type="project" value="UniProtKB-KW"/>
</dbReference>
<dbReference type="EMBL" id="CP141615">
    <property type="protein sequence ID" value="WRP16829.1"/>
    <property type="molecule type" value="Genomic_DNA"/>
</dbReference>
<evidence type="ECO:0000256" key="8">
    <source>
        <dbReference type="ARBA" id="ARBA00022801"/>
    </source>
</evidence>
<protein>
    <submittedName>
        <fullName evidence="10">Aminopeptidase</fullName>
    </submittedName>
</protein>
<evidence type="ECO:0000256" key="7">
    <source>
        <dbReference type="ARBA" id="ARBA00022723"/>
    </source>
</evidence>
<dbReference type="PANTHER" id="PTHR34448">
    <property type="entry name" value="AMINOPEPTIDASE"/>
    <property type="match status" value="1"/>
</dbReference>
<evidence type="ECO:0000256" key="4">
    <source>
        <dbReference type="ARBA" id="ARBA00008236"/>
    </source>
</evidence>
<keyword evidence="8" id="KW-0378">Hydrolase</keyword>
<evidence type="ECO:0000256" key="3">
    <source>
        <dbReference type="ARBA" id="ARBA00001947"/>
    </source>
</evidence>
<reference evidence="10 11" key="1">
    <citation type="journal article" date="2024" name="Front. Microbiol.">
        <title>Novel thermophilic genera Geochorda gen. nov. and Carboxydochorda gen. nov. from the deep terrestrial subsurface reveal the ecophysiological diversity in the class Limnochordia.</title>
        <authorList>
            <person name="Karnachuk O.V."/>
            <person name="Lukina A.P."/>
            <person name="Avakyan M.R."/>
            <person name="Kadnikov V.V."/>
            <person name="Begmatov S."/>
            <person name="Beletsky A.V."/>
            <person name="Vlasova K.G."/>
            <person name="Novikov A.A."/>
            <person name="Shcherbakova V.A."/>
            <person name="Mardanov A.V."/>
            <person name="Ravin N.V."/>
        </authorList>
    </citation>
    <scope>NUCLEOTIDE SEQUENCE [LARGE SCALE GENOMIC DNA]</scope>
    <source>
        <strain evidence="10 11">L945</strain>
    </source>
</reference>